<sequence length="267" mass="29726">MSLLRALLGVLLIGACQAAETRVETSLNRHFRAAGIEGVFVLYEAESDRYTVSDPVRAKERFVPASTYKIPNSLIALETGAVKSVDEVLPYAGANVTFKLPEWERDMNLREAMKMSNVPIYQNVARRIGQARMQQWVTRIAYGNADIGQQIDRFWLDGPLKISALEQANFTTRLGRFELPFSTGTVKAVREIIQIDREPNYGLFAKTGWSGEVGWWAGWVEQNGRVYGFALNADISKTEDLPKRLAVARACLAQLGLLGGTVEKKGK</sequence>
<keyword evidence="1" id="KW-0732">Signal</keyword>
<dbReference type="InterPro" id="IPR012338">
    <property type="entry name" value="Beta-lactam/transpept-like"/>
</dbReference>
<reference evidence="4" key="1">
    <citation type="journal article" date="2019" name="Int. J. Syst. Evol. Microbiol.">
        <title>The Global Catalogue of Microorganisms (GCM) 10K type strain sequencing project: providing services to taxonomists for standard genome sequencing and annotation.</title>
        <authorList>
            <consortium name="The Broad Institute Genomics Platform"/>
            <consortium name="The Broad Institute Genome Sequencing Center for Infectious Disease"/>
            <person name="Wu L."/>
            <person name="Ma J."/>
        </authorList>
    </citation>
    <scope>NUCLEOTIDE SEQUENCE [LARGE SCALE GENOMIC DNA]</scope>
    <source>
        <strain evidence="4">LMG 29894</strain>
    </source>
</reference>
<feature type="signal peptide" evidence="1">
    <location>
        <begin position="1"/>
        <end position="18"/>
    </location>
</feature>
<dbReference type="EMBL" id="JBHSBU010000001">
    <property type="protein sequence ID" value="MFC4159647.1"/>
    <property type="molecule type" value="Genomic_DNA"/>
</dbReference>
<evidence type="ECO:0000313" key="4">
    <source>
        <dbReference type="Proteomes" id="UP001595791"/>
    </source>
</evidence>
<dbReference type="RefSeq" id="WP_378163638.1">
    <property type="nucleotide sequence ID" value="NZ_JBHSBU010000001.1"/>
</dbReference>
<dbReference type="NCBIfam" id="NF012161">
    <property type="entry name" value="bla_class_D_main"/>
    <property type="match status" value="1"/>
</dbReference>
<dbReference type="GO" id="GO:0008800">
    <property type="term" value="F:beta-lactamase activity"/>
    <property type="evidence" value="ECO:0007669"/>
    <property type="project" value="UniProtKB-EC"/>
</dbReference>
<keyword evidence="3" id="KW-0378">Hydrolase</keyword>
<gene>
    <name evidence="3" type="primary">blaOXA</name>
    <name evidence="3" type="ORF">ACFOW7_09840</name>
</gene>
<dbReference type="InterPro" id="IPR001460">
    <property type="entry name" value="PCN-bd_Tpept"/>
</dbReference>
<dbReference type="SUPFAM" id="SSF56601">
    <property type="entry name" value="beta-lactamase/transpeptidase-like"/>
    <property type="match status" value="1"/>
</dbReference>
<feature type="domain" description="Penicillin-binding protein transpeptidase" evidence="2">
    <location>
        <begin position="58"/>
        <end position="250"/>
    </location>
</feature>
<organism evidence="3 4">
    <name type="scientific">Chitinimonas lacunae</name>
    <dbReference type="NCBI Taxonomy" id="1963018"/>
    <lineage>
        <taxon>Bacteria</taxon>
        <taxon>Pseudomonadati</taxon>
        <taxon>Pseudomonadota</taxon>
        <taxon>Betaproteobacteria</taxon>
        <taxon>Neisseriales</taxon>
        <taxon>Chitinibacteraceae</taxon>
        <taxon>Chitinimonas</taxon>
    </lineage>
</organism>
<accession>A0ABV8MN89</accession>
<name>A0ABV8MN89_9NEIS</name>
<dbReference type="EC" id="3.5.2.6" evidence="3"/>
<evidence type="ECO:0000313" key="3">
    <source>
        <dbReference type="EMBL" id="MFC4159647.1"/>
    </source>
</evidence>
<protein>
    <submittedName>
        <fullName evidence="3">Class D beta-lactamase</fullName>
        <ecNumber evidence="3">3.5.2.6</ecNumber>
    </submittedName>
</protein>
<evidence type="ECO:0000256" key="1">
    <source>
        <dbReference type="SAM" id="SignalP"/>
    </source>
</evidence>
<dbReference type="Pfam" id="PF00905">
    <property type="entry name" value="Transpeptidase"/>
    <property type="match status" value="1"/>
</dbReference>
<comment type="caution">
    <text evidence="3">The sequence shown here is derived from an EMBL/GenBank/DDBJ whole genome shotgun (WGS) entry which is preliminary data.</text>
</comment>
<proteinExistence type="predicted"/>
<feature type="chain" id="PRO_5046480407" evidence="1">
    <location>
        <begin position="19"/>
        <end position="267"/>
    </location>
</feature>
<dbReference type="Proteomes" id="UP001595791">
    <property type="component" value="Unassembled WGS sequence"/>
</dbReference>
<keyword evidence="4" id="KW-1185">Reference proteome</keyword>
<evidence type="ECO:0000259" key="2">
    <source>
        <dbReference type="Pfam" id="PF00905"/>
    </source>
</evidence>
<dbReference type="Gene3D" id="3.40.710.10">
    <property type="entry name" value="DD-peptidase/beta-lactamase superfamily"/>
    <property type="match status" value="1"/>
</dbReference>
<dbReference type="PROSITE" id="PS51257">
    <property type="entry name" value="PROKAR_LIPOPROTEIN"/>
    <property type="match status" value="1"/>
</dbReference>